<dbReference type="Gene3D" id="3.90.180.10">
    <property type="entry name" value="Medium-chain alcohol dehydrogenases, catalytic domain"/>
    <property type="match status" value="1"/>
</dbReference>
<dbReference type="InterPro" id="IPR002328">
    <property type="entry name" value="ADH_Zn_CS"/>
</dbReference>
<dbReference type="InterPro" id="IPR013154">
    <property type="entry name" value="ADH-like_N"/>
</dbReference>
<comment type="similarity">
    <text evidence="4">Belongs to the zinc-containing alcohol dehydrogenase family.</text>
</comment>
<keyword evidence="1 4" id="KW-0479">Metal-binding</keyword>
<reference evidence="6 7" key="1">
    <citation type="submission" date="2020-08" db="EMBL/GenBank/DDBJ databases">
        <title>Genomic Encyclopedia of Type Strains, Phase IV (KMG-IV): sequencing the most valuable type-strain genomes for metagenomic binning, comparative biology and taxonomic classification.</title>
        <authorList>
            <person name="Goeker M."/>
        </authorList>
    </citation>
    <scope>NUCLEOTIDE SEQUENCE [LARGE SCALE GENOMIC DNA]</scope>
    <source>
        <strain evidence="6 7">DSM 102134</strain>
    </source>
</reference>
<accession>A0A7W9YUA8</accession>
<dbReference type="InterPro" id="IPR011032">
    <property type="entry name" value="GroES-like_sf"/>
</dbReference>
<evidence type="ECO:0000256" key="4">
    <source>
        <dbReference type="RuleBase" id="RU361277"/>
    </source>
</evidence>
<proteinExistence type="inferred from homology"/>
<organism evidence="6 7">
    <name type="scientific">Pseudorhizobium flavum</name>
    <dbReference type="NCBI Taxonomy" id="1335061"/>
    <lineage>
        <taxon>Bacteria</taxon>
        <taxon>Pseudomonadati</taxon>
        <taxon>Pseudomonadota</taxon>
        <taxon>Alphaproteobacteria</taxon>
        <taxon>Hyphomicrobiales</taxon>
        <taxon>Rhizobiaceae</taxon>
        <taxon>Rhizobium/Agrobacterium group</taxon>
        <taxon>Pseudorhizobium</taxon>
    </lineage>
</organism>
<dbReference type="SMART" id="SM00829">
    <property type="entry name" value="PKS_ER"/>
    <property type="match status" value="1"/>
</dbReference>
<dbReference type="RefSeq" id="WP_077546693.1">
    <property type="nucleotide sequence ID" value="NZ_JACHEJ010000001.1"/>
</dbReference>
<dbReference type="Pfam" id="PF08240">
    <property type="entry name" value="ADH_N"/>
    <property type="match status" value="1"/>
</dbReference>
<comment type="cofactor">
    <cofactor evidence="4">
        <name>Zn(2+)</name>
        <dbReference type="ChEBI" id="CHEBI:29105"/>
    </cofactor>
</comment>
<dbReference type="CDD" id="cd08260">
    <property type="entry name" value="Zn_ADH6"/>
    <property type="match status" value="1"/>
</dbReference>
<dbReference type="SUPFAM" id="SSF51735">
    <property type="entry name" value="NAD(P)-binding Rossmann-fold domains"/>
    <property type="match status" value="1"/>
</dbReference>
<feature type="domain" description="Enoyl reductase (ER)" evidence="5">
    <location>
        <begin position="11"/>
        <end position="343"/>
    </location>
</feature>
<dbReference type="GO" id="GO:0008270">
    <property type="term" value="F:zinc ion binding"/>
    <property type="evidence" value="ECO:0007669"/>
    <property type="project" value="InterPro"/>
</dbReference>
<dbReference type="EMBL" id="JACHEJ010000001">
    <property type="protein sequence ID" value="MBB6178542.1"/>
    <property type="molecule type" value="Genomic_DNA"/>
</dbReference>
<sequence length="346" mass="36749">MKAMLYDAFEKAPQILTLPDPNPVGDGVVIKVGATGLCRSDWHGWMGHDPDIRLPHVPGHELAGEVVATGRGVMRFKVGDRVTVPFVSGCGHCGECHSGNQQVCPNQFQPGFTHWGSFAEYVAIGYADTNLVHLPEEIDDATAASLGCRFATSFRAVADQARTGPGEWIAVHGCGGVGLSAIMIATALGANAIGIDLSEEKLALARACGAVATLNASEIDDPVEAVREITGGGAHVSIDALGHPVTCFNSIRNLRRRGRHVQVGLMLGEHSTPQIPMAQVIGHELEIYGSHGMQAWRYDAMLSMIAAGRMEPSRLISSRITLEEAVSGLMALDRATTPGISVITRF</sequence>
<dbReference type="GO" id="GO:0004022">
    <property type="term" value="F:alcohol dehydrogenase (NAD+) activity"/>
    <property type="evidence" value="ECO:0007669"/>
    <property type="project" value="UniProtKB-EC"/>
</dbReference>
<evidence type="ECO:0000256" key="2">
    <source>
        <dbReference type="ARBA" id="ARBA00022833"/>
    </source>
</evidence>
<gene>
    <name evidence="6" type="ORF">HNQ75_000485</name>
</gene>
<dbReference type="Proteomes" id="UP000535501">
    <property type="component" value="Unassembled WGS sequence"/>
</dbReference>
<dbReference type="InterPro" id="IPR013149">
    <property type="entry name" value="ADH-like_C"/>
</dbReference>
<dbReference type="PROSITE" id="PS00059">
    <property type="entry name" value="ADH_ZINC"/>
    <property type="match status" value="1"/>
</dbReference>
<evidence type="ECO:0000256" key="1">
    <source>
        <dbReference type="ARBA" id="ARBA00022723"/>
    </source>
</evidence>
<keyword evidence="3 6" id="KW-0560">Oxidoreductase</keyword>
<dbReference type="AlphaFoldDB" id="A0A7W9YUA8"/>
<keyword evidence="7" id="KW-1185">Reference proteome</keyword>
<evidence type="ECO:0000313" key="7">
    <source>
        <dbReference type="Proteomes" id="UP000535501"/>
    </source>
</evidence>
<dbReference type="SUPFAM" id="SSF50129">
    <property type="entry name" value="GroES-like"/>
    <property type="match status" value="1"/>
</dbReference>
<dbReference type="PANTHER" id="PTHR43401">
    <property type="entry name" value="L-THREONINE 3-DEHYDROGENASE"/>
    <property type="match status" value="1"/>
</dbReference>
<evidence type="ECO:0000256" key="3">
    <source>
        <dbReference type="ARBA" id="ARBA00023002"/>
    </source>
</evidence>
<dbReference type="PANTHER" id="PTHR43401:SF5">
    <property type="entry name" value="ALCOHOL DEHYDROGENASE-RELATED"/>
    <property type="match status" value="1"/>
</dbReference>
<evidence type="ECO:0000313" key="6">
    <source>
        <dbReference type="EMBL" id="MBB6178542.1"/>
    </source>
</evidence>
<protein>
    <submittedName>
        <fullName evidence="6">Alcohol dehydrogenase</fullName>
        <ecNumber evidence="6">1.1.1.1</ecNumber>
    </submittedName>
</protein>
<dbReference type="Pfam" id="PF00107">
    <property type="entry name" value="ADH_zinc_N"/>
    <property type="match status" value="1"/>
</dbReference>
<keyword evidence="2 4" id="KW-0862">Zinc</keyword>
<dbReference type="InterPro" id="IPR050129">
    <property type="entry name" value="Zn_alcohol_dh"/>
</dbReference>
<dbReference type="EC" id="1.1.1.1" evidence="6"/>
<comment type="caution">
    <text evidence="6">The sequence shown here is derived from an EMBL/GenBank/DDBJ whole genome shotgun (WGS) entry which is preliminary data.</text>
</comment>
<dbReference type="InterPro" id="IPR036291">
    <property type="entry name" value="NAD(P)-bd_dom_sf"/>
</dbReference>
<evidence type="ECO:0000259" key="5">
    <source>
        <dbReference type="SMART" id="SM00829"/>
    </source>
</evidence>
<name>A0A7W9YUA8_9HYPH</name>
<dbReference type="InterPro" id="IPR020843">
    <property type="entry name" value="ER"/>
</dbReference>